<sequence length="346" mass="39534">MSLRDEMTCSGEEMPTYYETIGPDWTEVETPAFHAAFMGMNGSFCTEPLVPPATLTPTSLPDNSFRPSPALSHRSQDYNPQEYQYSIGHSLPPQGLGIIAPFPNDFPRTSAPLSNSYNVYAPDDLHFPLGTTPSMSPQGPPPKRMKRTSSQSQTPSRDPINILPHPDGLEQIERERHTVRPPIILHPRPRAPGRGRRDPQAEEEDAFVEELRKQNTSWKDIRVQFREKYNKDATEARLQMRLKRRRGKPMTHWEENDIQHLITAYDQWEEEKYRFIADKIKELGGSKEYTPDQCKTQLRLIDLKQRHQYKGGASPSAMSDPPPSPTISKPTSMSRKRARSMSLEPE</sequence>
<dbReference type="AlphaFoldDB" id="A0A9W9K5T2"/>
<comment type="caution">
    <text evidence="2">The sequence shown here is derived from an EMBL/GenBank/DDBJ whole genome shotgun (WGS) entry which is preliminary data.</text>
</comment>
<feature type="region of interest" description="Disordered" evidence="1">
    <location>
        <begin position="55"/>
        <end position="76"/>
    </location>
</feature>
<evidence type="ECO:0000256" key="1">
    <source>
        <dbReference type="SAM" id="MobiDB-lite"/>
    </source>
</evidence>
<accession>A0A9W9K5T2</accession>
<dbReference type="OrthoDB" id="5421421at2759"/>
<protein>
    <recommendedName>
        <fullName evidence="4">Myb-like domain-containing protein</fullName>
    </recommendedName>
</protein>
<evidence type="ECO:0008006" key="4">
    <source>
        <dbReference type="Google" id="ProtNLM"/>
    </source>
</evidence>
<gene>
    <name evidence="2" type="ORF">N7456_010074</name>
</gene>
<dbReference type="Proteomes" id="UP001149165">
    <property type="component" value="Unassembled WGS sequence"/>
</dbReference>
<proteinExistence type="predicted"/>
<reference evidence="2" key="1">
    <citation type="submission" date="2022-11" db="EMBL/GenBank/DDBJ databases">
        <authorList>
            <person name="Petersen C."/>
        </authorList>
    </citation>
    <scope>NUCLEOTIDE SEQUENCE</scope>
    <source>
        <strain evidence="2">IBT 30069</strain>
    </source>
</reference>
<evidence type="ECO:0000313" key="2">
    <source>
        <dbReference type="EMBL" id="KAJ5094213.1"/>
    </source>
</evidence>
<keyword evidence="3" id="KW-1185">Reference proteome</keyword>
<dbReference type="EMBL" id="JAPQKH010000006">
    <property type="protein sequence ID" value="KAJ5094213.1"/>
    <property type="molecule type" value="Genomic_DNA"/>
</dbReference>
<feature type="region of interest" description="Disordered" evidence="1">
    <location>
        <begin position="128"/>
        <end position="165"/>
    </location>
</feature>
<organism evidence="2 3">
    <name type="scientific">Penicillium angulare</name>
    <dbReference type="NCBI Taxonomy" id="116970"/>
    <lineage>
        <taxon>Eukaryota</taxon>
        <taxon>Fungi</taxon>
        <taxon>Dikarya</taxon>
        <taxon>Ascomycota</taxon>
        <taxon>Pezizomycotina</taxon>
        <taxon>Eurotiomycetes</taxon>
        <taxon>Eurotiomycetidae</taxon>
        <taxon>Eurotiales</taxon>
        <taxon>Aspergillaceae</taxon>
        <taxon>Penicillium</taxon>
    </lineage>
</organism>
<reference evidence="2" key="2">
    <citation type="journal article" date="2023" name="IMA Fungus">
        <title>Comparative genomic study of the Penicillium genus elucidates a diverse pangenome and 15 lateral gene transfer events.</title>
        <authorList>
            <person name="Petersen C."/>
            <person name="Sorensen T."/>
            <person name="Nielsen M.R."/>
            <person name="Sondergaard T.E."/>
            <person name="Sorensen J.L."/>
            <person name="Fitzpatrick D.A."/>
            <person name="Frisvad J.C."/>
            <person name="Nielsen K.L."/>
        </authorList>
    </citation>
    <scope>NUCLEOTIDE SEQUENCE</scope>
    <source>
        <strain evidence="2">IBT 30069</strain>
    </source>
</reference>
<evidence type="ECO:0000313" key="3">
    <source>
        <dbReference type="Proteomes" id="UP001149165"/>
    </source>
</evidence>
<feature type="region of interest" description="Disordered" evidence="1">
    <location>
        <begin position="183"/>
        <end position="204"/>
    </location>
</feature>
<feature type="compositionally biased region" description="Polar residues" evidence="1">
    <location>
        <begin position="55"/>
        <end position="66"/>
    </location>
</feature>
<feature type="region of interest" description="Disordered" evidence="1">
    <location>
        <begin position="303"/>
        <end position="346"/>
    </location>
</feature>
<name>A0A9W9K5T2_9EURO</name>